<dbReference type="Pfam" id="PF03741">
    <property type="entry name" value="TerC"/>
    <property type="match status" value="1"/>
</dbReference>
<sequence length="254" mass="27594">MILEYLTSPEIWASFLTLSLLEIVLGIDNLVFLSVVTEKLPPEQAKKARRIGLAGALLMRIALLFMLSWIIGLTAPLLTIADFTLSWRDVILGAGGLFLLYKGTREIHAEVEGRDDHGEAKVALGMAAAITQIMILDAVFSLDSVITAVGMTSDLPVMVAAVVFAILVMLFAAEPVAAFIHKHPTTKMLALSFLLLVGVALVADGLHFHIPRGYLYFAIFFSLTVEVFNLVASNRRKKLRAVEAAASGEDQSSR</sequence>
<dbReference type="PANTHER" id="PTHR30238">
    <property type="entry name" value="MEMBRANE BOUND PREDICTED REDOX MODULATOR"/>
    <property type="match status" value="1"/>
</dbReference>
<keyword evidence="4 6" id="KW-1133">Transmembrane helix</keyword>
<evidence type="ECO:0000256" key="1">
    <source>
        <dbReference type="ARBA" id="ARBA00004141"/>
    </source>
</evidence>
<feature type="transmembrane region" description="Helical" evidence="6">
    <location>
        <begin position="57"/>
        <end position="79"/>
    </location>
</feature>
<feature type="transmembrane region" description="Helical" evidence="6">
    <location>
        <begin position="214"/>
        <end position="232"/>
    </location>
</feature>
<proteinExistence type="inferred from homology"/>
<evidence type="ECO:0000256" key="4">
    <source>
        <dbReference type="ARBA" id="ARBA00022989"/>
    </source>
</evidence>
<evidence type="ECO:0000256" key="6">
    <source>
        <dbReference type="SAM" id="Phobius"/>
    </source>
</evidence>
<feature type="transmembrane region" description="Helical" evidence="6">
    <location>
        <begin position="155"/>
        <end position="177"/>
    </location>
</feature>
<feature type="transmembrane region" description="Helical" evidence="6">
    <location>
        <begin position="189"/>
        <end position="208"/>
    </location>
</feature>
<evidence type="ECO:0000313" key="7">
    <source>
        <dbReference type="EMBL" id="GER04980.1"/>
    </source>
</evidence>
<keyword evidence="5 6" id="KW-0472">Membrane</keyword>
<name>A0A5A7NBX5_9PROT</name>
<evidence type="ECO:0000256" key="2">
    <source>
        <dbReference type="ARBA" id="ARBA00007511"/>
    </source>
</evidence>
<evidence type="ECO:0000256" key="3">
    <source>
        <dbReference type="ARBA" id="ARBA00022692"/>
    </source>
</evidence>
<keyword evidence="3 6" id="KW-0812">Transmembrane</keyword>
<evidence type="ECO:0000256" key="5">
    <source>
        <dbReference type="ARBA" id="ARBA00023136"/>
    </source>
</evidence>
<comment type="subcellular location">
    <subcellularLocation>
        <location evidence="1">Membrane</location>
        <topology evidence="1">Multi-pass membrane protein</topology>
    </subcellularLocation>
</comment>
<dbReference type="AlphaFoldDB" id="A0A5A7NBX5"/>
<organism evidence="7 8">
    <name type="scientific">Iodidimonas nitroreducens</name>
    <dbReference type="NCBI Taxonomy" id="1236968"/>
    <lineage>
        <taxon>Bacteria</taxon>
        <taxon>Pseudomonadati</taxon>
        <taxon>Pseudomonadota</taxon>
        <taxon>Alphaproteobacteria</taxon>
        <taxon>Iodidimonadales</taxon>
        <taxon>Iodidimonadaceae</taxon>
        <taxon>Iodidimonas</taxon>
    </lineage>
</organism>
<dbReference type="Proteomes" id="UP000324996">
    <property type="component" value="Unassembled WGS sequence"/>
</dbReference>
<gene>
    <name evidence="7" type="ORF">JCM17846_26620</name>
</gene>
<reference evidence="7 8" key="1">
    <citation type="submission" date="2019-09" db="EMBL/GenBank/DDBJ databases">
        <title>NBRP : Genome information of microbial organism related human and environment.</title>
        <authorList>
            <person name="Hattori M."/>
            <person name="Oshima K."/>
            <person name="Inaba H."/>
            <person name="Suda W."/>
            <person name="Sakamoto M."/>
            <person name="Iino T."/>
            <person name="Kitahara M."/>
            <person name="Oshida Y."/>
            <person name="Iida T."/>
            <person name="Kudo T."/>
            <person name="Itoh T."/>
            <person name="Ohkuma M."/>
        </authorList>
    </citation>
    <scope>NUCLEOTIDE SEQUENCE [LARGE SCALE GENOMIC DNA]</scope>
    <source>
        <strain evidence="7 8">Q-1</strain>
    </source>
</reference>
<comment type="caution">
    <text evidence="7">The sequence shown here is derived from an EMBL/GenBank/DDBJ whole genome shotgun (WGS) entry which is preliminary data.</text>
</comment>
<feature type="transmembrane region" description="Helical" evidence="6">
    <location>
        <begin position="12"/>
        <end position="36"/>
    </location>
</feature>
<evidence type="ECO:0000313" key="8">
    <source>
        <dbReference type="Proteomes" id="UP000324996"/>
    </source>
</evidence>
<comment type="similarity">
    <text evidence="2">Belongs to the TerC family.</text>
</comment>
<dbReference type="EMBL" id="BKCN01000015">
    <property type="protein sequence ID" value="GER04980.1"/>
    <property type="molecule type" value="Genomic_DNA"/>
</dbReference>
<dbReference type="PANTHER" id="PTHR30238:SF4">
    <property type="entry name" value="SLL1022 PROTEIN"/>
    <property type="match status" value="1"/>
</dbReference>
<protein>
    <submittedName>
        <fullName evidence="7">Membrane protein</fullName>
    </submittedName>
</protein>
<dbReference type="GO" id="GO:0016020">
    <property type="term" value="C:membrane"/>
    <property type="evidence" value="ECO:0007669"/>
    <property type="project" value="UniProtKB-SubCell"/>
</dbReference>
<feature type="transmembrane region" description="Helical" evidence="6">
    <location>
        <begin position="85"/>
        <end position="101"/>
    </location>
</feature>
<feature type="transmembrane region" description="Helical" evidence="6">
    <location>
        <begin position="122"/>
        <end position="149"/>
    </location>
</feature>
<keyword evidence="8" id="KW-1185">Reference proteome</keyword>
<dbReference type="InterPro" id="IPR005496">
    <property type="entry name" value="Integral_membrane_TerC"/>
</dbReference>
<accession>A0A5A7NBX5</accession>